<name>A0A5J5IBD0_9BACT</name>
<proteinExistence type="predicted"/>
<evidence type="ECO:0000313" key="2">
    <source>
        <dbReference type="EMBL" id="KAA9035497.1"/>
    </source>
</evidence>
<dbReference type="InterPro" id="IPR032307">
    <property type="entry name" value="PepSY_TM-like_2"/>
</dbReference>
<evidence type="ECO:0000256" key="1">
    <source>
        <dbReference type="SAM" id="Phobius"/>
    </source>
</evidence>
<protein>
    <submittedName>
        <fullName evidence="2">PepSY domain-containing protein</fullName>
    </submittedName>
</protein>
<evidence type="ECO:0000313" key="3">
    <source>
        <dbReference type="Proteomes" id="UP000326903"/>
    </source>
</evidence>
<feature type="transmembrane region" description="Helical" evidence="1">
    <location>
        <begin position="156"/>
        <end position="175"/>
    </location>
</feature>
<keyword evidence="3" id="KW-1185">Reference proteome</keyword>
<feature type="transmembrane region" description="Helical" evidence="1">
    <location>
        <begin position="12"/>
        <end position="33"/>
    </location>
</feature>
<gene>
    <name evidence="2" type="ORF">FW778_21295</name>
</gene>
<organism evidence="2 3">
    <name type="scientific">Ginsengibacter hankyongi</name>
    <dbReference type="NCBI Taxonomy" id="2607284"/>
    <lineage>
        <taxon>Bacteria</taxon>
        <taxon>Pseudomonadati</taxon>
        <taxon>Bacteroidota</taxon>
        <taxon>Chitinophagia</taxon>
        <taxon>Chitinophagales</taxon>
        <taxon>Chitinophagaceae</taxon>
        <taxon>Ginsengibacter</taxon>
    </lineage>
</organism>
<dbReference type="Pfam" id="PF16357">
    <property type="entry name" value="PepSY_TM_like_2"/>
    <property type="match status" value="1"/>
</dbReference>
<keyword evidence="1" id="KW-0812">Transmembrane</keyword>
<reference evidence="2 3" key="1">
    <citation type="submission" date="2019-09" db="EMBL/GenBank/DDBJ databases">
        <title>Draft genome sequence of Ginsengibacter sp. BR5-29.</title>
        <authorList>
            <person name="Im W.-T."/>
        </authorList>
    </citation>
    <scope>NUCLEOTIDE SEQUENCE [LARGE SCALE GENOMIC DNA]</scope>
    <source>
        <strain evidence="2 3">BR5-29</strain>
    </source>
</reference>
<comment type="caution">
    <text evidence="2">The sequence shown here is derived from an EMBL/GenBank/DDBJ whole genome shotgun (WGS) entry which is preliminary data.</text>
</comment>
<dbReference type="AlphaFoldDB" id="A0A5J5IBD0"/>
<dbReference type="Proteomes" id="UP000326903">
    <property type="component" value="Unassembled WGS sequence"/>
</dbReference>
<feature type="transmembrane region" description="Helical" evidence="1">
    <location>
        <begin position="181"/>
        <end position="200"/>
    </location>
</feature>
<accession>A0A5J5IBD0</accession>
<sequence>MKKYYPSVRTLHLYFGLFISPFVLIFSISVIIFNHPGLINRLNPVQNPPTVKTKLDKIPYDSTDLQTAKAIIRKLNINGEIDFISKSDSSISFPVNKPGLKTFIAVNTINDSVLITRKQEGTLRATTYLHSMPGPHNASIRGNSVFLKIWRILTDAVVYVLLFLTFSGVFLWYMLKAERVIGLYAIALGVLFFISILLFIF</sequence>
<keyword evidence="1" id="KW-0472">Membrane</keyword>
<dbReference type="EMBL" id="VYQF01000012">
    <property type="protein sequence ID" value="KAA9035497.1"/>
    <property type="molecule type" value="Genomic_DNA"/>
</dbReference>
<dbReference type="RefSeq" id="WP_150416917.1">
    <property type="nucleotide sequence ID" value="NZ_VYQF01000012.1"/>
</dbReference>
<keyword evidence="1" id="KW-1133">Transmembrane helix</keyword>